<name>X1GRU1_9ZZZZ</name>
<accession>X1GRU1</accession>
<sequence length="272" mass="31238">KCKIVIGGFGVINIKLIVPYIDVAVFGRAEGQINEILAGMRYSNVWRKENDPEVLGQYIIRQPRYLVKGELSVGCRNKCTYCQYTHIRRSIDKSVKYDPGMLVQETDWQGLIVTKAGRYNTAWDGWSDETRQKVHKPVTDKIIEKKLMEIDTLNIKKTISIKIFMIVGYPWETMDTVAEDINQTAVMLKRIDNQTNGKINLSFLCTPYSPAPMTPMECERADIETNWRGLNGRVLLDGEHIRAYISPFTSGGYLLMKRVMINRAEIEDIDMF</sequence>
<organism evidence="1">
    <name type="scientific">marine sediment metagenome</name>
    <dbReference type="NCBI Taxonomy" id="412755"/>
    <lineage>
        <taxon>unclassified sequences</taxon>
        <taxon>metagenomes</taxon>
        <taxon>ecological metagenomes</taxon>
    </lineage>
</organism>
<dbReference type="EMBL" id="BARU01011379">
    <property type="protein sequence ID" value="GAH44339.1"/>
    <property type="molecule type" value="Genomic_DNA"/>
</dbReference>
<reference evidence="1" key="1">
    <citation type="journal article" date="2014" name="Front. Microbiol.">
        <title>High frequency of phylogenetically diverse reductive dehalogenase-homologous genes in deep subseafloor sedimentary metagenomes.</title>
        <authorList>
            <person name="Kawai M."/>
            <person name="Futagami T."/>
            <person name="Toyoda A."/>
            <person name="Takaki Y."/>
            <person name="Nishi S."/>
            <person name="Hori S."/>
            <person name="Arai W."/>
            <person name="Tsubouchi T."/>
            <person name="Morono Y."/>
            <person name="Uchiyama I."/>
            <person name="Ito T."/>
            <person name="Fujiyama A."/>
            <person name="Inagaki F."/>
            <person name="Takami H."/>
        </authorList>
    </citation>
    <scope>NUCLEOTIDE SEQUENCE</scope>
    <source>
        <strain evidence="1">Expedition CK06-06</strain>
    </source>
</reference>
<protein>
    <recommendedName>
        <fullName evidence="2">Radical SAM core domain-containing protein</fullName>
    </recommendedName>
</protein>
<evidence type="ECO:0000313" key="1">
    <source>
        <dbReference type="EMBL" id="GAH44339.1"/>
    </source>
</evidence>
<dbReference type="AlphaFoldDB" id="X1GRU1"/>
<evidence type="ECO:0008006" key="2">
    <source>
        <dbReference type="Google" id="ProtNLM"/>
    </source>
</evidence>
<feature type="non-terminal residue" evidence="1">
    <location>
        <position position="1"/>
    </location>
</feature>
<proteinExistence type="predicted"/>
<gene>
    <name evidence="1" type="ORF">S03H2_21390</name>
</gene>
<feature type="non-terminal residue" evidence="1">
    <location>
        <position position="272"/>
    </location>
</feature>
<comment type="caution">
    <text evidence="1">The sequence shown here is derived from an EMBL/GenBank/DDBJ whole genome shotgun (WGS) entry which is preliminary data.</text>
</comment>